<keyword evidence="2" id="KW-1185">Reference proteome</keyword>
<reference evidence="1 2" key="1">
    <citation type="submission" date="2024-01" db="EMBL/GenBank/DDBJ databases">
        <title>Genome assemblies of Stephania.</title>
        <authorList>
            <person name="Yang L."/>
        </authorList>
    </citation>
    <scope>NUCLEOTIDE SEQUENCE [LARGE SCALE GENOMIC DNA]</scope>
    <source>
        <strain evidence="1">YNDBR</strain>
        <tissue evidence="1">Leaf</tissue>
    </source>
</reference>
<gene>
    <name evidence="1" type="ORF">Syun_029702</name>
</gene>
<sequence length="106" mass="11911">MRNVEILNWANNKAITEDSIVLKFEKARSALEESLRRVEDIVPQAIGCQVLVIVNELQRTIFTLDPLEKQVGDDVIALLQQDRNFNDGGGNKVSLKFFIKSLQGLA</sequence>
<evidence type="ECO:0000313" key="2">
    <source>
        <dbReference type="Proteomes" id="UP001420932"/>
    </source>
</evidence>
<dbReference type="AlphaFoldDB" id="A0AAP0EDP2"/>
<name>A0AAP0EDP2_9MAGN</name>
<dbReference type="EMBL" id="JBBNAF010000013">
    <property type="protein sequence ID" value="KAK9087308.1"/>
    <property type="molecule type" value="Genomic_DNA"/>
</dbReference>
<evidence type="ECO:0000313" key="1">
    <source>
        <dbReference type="EMBL" id="KAK9087308.1"/>
    </source>
</evidence>
<comment type="caution">
    <text evidence="1">The sequence shown here is derived from an EMBL/GenBank/DDBJ whole genome shotgun (WGS) entry which is preliminary data.</text>
</comment>
<accession>A0AAP0EDP2</accession>
<protein>
    <submittedName>
        <fullName evidence="1">Uncharacterized protein</fullName>
    </submittedName>
</protein>
<dbReference type="Proteomes" id="UP001420932">
    <property type="component" value="Unassembled WGS sequence"/>
</dbReference>
<proteinExistence type="predicted"/>
<organism evidence="1 2">
    <name type="scientific">Stephania yunnanensis</name>
    <dbReference type="NCBI Taxonomy" id="152371"/>
    <lineage>
        <taxon>Eukaryota</taxon>
        <taxon>Viridiplantae</taxon>
        <taxon>Streptophyta</taxon>
        <taxon>Embryophyta</taxon>
        <taxon>Tracheophyta</taxon>
        <taxon>Spermatophyta</taxon>
        <taxon>Magnoliopsida</taxon>
        <taxon>Ranunculales</taxon>
        <taxon>Menispermaceae</taxon>
        <taxon>Menispermoideae</taxon>
        <taxon>Cissampelideae</taxon>
        <taxon>Stephania</taxon>
    </lineage>
</organism>